<protein>
    <submittedName>
        <fullName evidence="1">Uncharacterized protein</fullName>
    </submittedName>
</protein>
<proteinExistence type="predicted"/>
<reference evidence="1" key="1">
    <citation type="submission" date="2019-02" db="EMBL/GenBank/DDBJ databases">
        <authorList>
            <person name="Gruber-Vodicka R. H."/>
            <person name="Seah K. B. B."/>
        </authorList>
    </citation>
    <scope>NUCLEOTIDE SEQUENCE</scope>
    <source>
        <strain evidence="1">BECK_DK47</strain>
    </source>
</reference>
<organism evidence="1">
    <name type="scientific">Candidatus Kentrum sp. DK</name>
    <dbReference type="NCBI Taxonomy" id="2126562"/>
    <lineage>
        <taxon>Bacteria</taxon>
        <taxon>Pseudomonadati</taxon>
        <taxon>Pseudomonadota</taxon>
        <taxon>Gammaproteobacteria</taxon>
        <taxon>Candidatus Kentrum</taxon>
    </lineage>
</organism>
<name>A0A450TEX6_9GAMM</name>
<dbReference type="AlphaFoldDB" id="A0A450TEX6"/>
<gene>
    <name evidence="1" type="ORF">BECKDK2373B_GA0170837_11533</name>
</gene>
<evidence type="ECO:0000313" key="1">
    <source>
        <dbReference type="EMBL" id="VFJ65670.1"/>
    </source>
</evidence>
<accession>A0A450TEX6</accession>
<sequence>MGNRQNKMPPAGQKSRFLRAALPAAVFLDAPLRKFGNFVFPIRQDCAMGQIRSFRCNWLSVRYTSIPMSPTIRRYSLRASIDCLFAMD</sequence>
<dbReference type="EMBL" id="CAADEX010000153">
    <property type="protein sequence ID" value="VFJ65670.1"/>
    <property type="molecule type" value="Genomic_DNA"/>
</dbReference>